<feature type="domain" description="Calpain catalytic" evidence="13">
    <location>
        <begin position="137"/>
        <end position="430"/>
    </location>
</feature>
<dbReference type="InterPro" id="IPR001300">
    <property type="entry name" value="Peptidase_C2_calpain_cat"/>
</dbReference>
<feature type="region of interest" description="Disordered" evidence="11">
    <location>
        <begin position="615"/>
        <end position="829"/>
    </location>
</feature>
<keyword evidence="15" id="KW-1185">Reference proteome</keyword>
<dbReference type="InterPro" id="IPR000169">
    <property type="entry name" value="Pept_cys_AS"/>
</dbReference>
<comment type="caution">
    <text evidence="14">The sequence shown here is derived from an EMBL/GenBank/DDBJ whole genome shotgun (WGS) entry which is preliminary data.</text>
</comment>
<feature type="compositionally biased region" description="Basic and acidic residues" evidence="11">
    <location>
        <begin position="683"/>
        <end position="693"/>
    </location>
</feature>
<dbReference type="CDD" id="cd02340">
    <property type="entry name" value="ZZ_NBR1_like"/>
    <property type="match status" value="1"/>
</dbReference>
<feature type="active site" evidence="8 10">
    <location>
        <position position="351"/>
    </location>
</feature>
<evidence type="ECO:0000259" key="13">
    <source>
        <dbReference type="PROSITE" id="PS50203"/>
    </source>
</evidence>
<evidence type="ECO:0000256" key="11">
    <source>
        <dbReference type="SAM" id="MobiDB-lite"/>
    </source>
</evidence>
<evidence type="ECO:0000256" key="1">
    <source>
        <dbReference type="ARBA" id="ARBA00007623"/>
    </source>
</evidence>
<dbReference type="PROSITE" id="PS50135">
    <property type="entry name" value="ZF_ZZ_2"/>
    <property type="match status" value="1"/>
</dbReference>
<reference evidence="14" key="1">
    <citation type="submission" date="2021-10" db="EMBL/GenBank/DDBJ databases">
        <title>De novo Genome Assembly of Clathrus columnatus (Basidiomycota, Fungi) Using Illumina and Nanopore Sequence Data.</title>
        <authorList>
            <person name="Ogiso-Tanaka E."/>
            <person name="Itagaki H."/>
            <person name="Hosoya T."/>
            <person name="Hosaka K."/>
        </authorList>
    </citation>
    <scope>NUCLEOTIDE SEQUENCE</scope>
    <source>
        <strain evidence="14">MO-923</strain>
    </source>
</reference>
<feature type="compositionally biased region" description="Polar residues" evidence="11">
    <location>
        <begin position="18"/>
        <end position="39"/>
    </location>
</feature>
<feature type="compositionally biased region" description="Polar residues" evidence="11">
    <location>
        <begin position="630"/>
        <end position="645"/>
    </location>
</feature>
<evidence type="ECO:0000256" key="9">
    <source>
        <dbReference type="PROSITE-ProRule" id="PRU00228"/>
    </source>
</evidence>
<organism evidence="14 15">
    <name type="scientific">Clathrus columnatus</name>
    <dbReference type="NCBI Taxonomy" id="1419009"/>
    <lineage>
        <taxon>Eukaryota</taxon>
        <taxon>Fungi</taxon>
        <taxon>Dikarya</taxon>
        <taxon>Basidiomycota</taxon>
        <taxon>Agaricomycotina</taxon>
        <taxon>Agaricomycetes</taxon>
        <taxon>Phallomycetidae</taxon>
        <taxon>Phallales</taxon>
        <taxon>Clathraceae</taxon>
        <taxon>Clathrus</taxon>
    </lineage>
</organism>
<keyword evidence="7" id="KW-0862">Zinc</keyword>
<feature type="compositionally biased region" description="Low complexity" evidence="11">
    <location>
        <begin position="668"/>
        <end position="679"/>
    </location>
</feature>
<dbReference type="SUPFAM" id="SSF57850">
    <property type="entry name" value="RING/U-box"/>
    <property type="match status" value="2"/>
</dbReference>
<evidence type="ECO:0000256" key="6">
    <source>
        <dbReference type="ARBA" id="ARBA00022807"/>
    </source>
</evidence>
<keyword evidence="2 10" id="KW-0645">Protease</keyword>
<feature type="compositionally biased region" description="Polar residues" evidence="11">
    <location>
        <begin position="792"/>
        <end position="810"/>
    </location>
</feature>
<dbReference type="GO" id="GO:0006508">
    <property type="term" value="P:proteolysis"/>
    <property type="evidence" value="ECO:0007669"/>
    <property type="project" value="UniProtKB-KW"/>
</dbReference>
<feature type="compositionally biased region" description="Basic and acidic residues" evidence="11">
    <location>
        <begin position="655"/>
        <end position="667"/>
    </location>
</feature>
<name>A0AAV5AFC7_9AGAM</name>
<dbReference type="InterPro" id="IPR043145">
    <property type="entry name" value="Znf_ZZ_sf"/>
</dbReference>
<evidence type="ECO:0000256" key="8">
    <source>
        <dbReference type="PIRSR" id="PIRSR622684-1"/>
    </source>
</evidence>
<dbReference type="PANTHER" id="PTHR10183">
    <property type="entry name" value="CALPAIN"/>
    <property type="match status" value="1"/>
</dbReference>
<evidence type="ECO:0000256" key="5">
    <source>
        <dbReference type="ARBA" id="ARBA00022801"/>
    </source>
</evidence>
<dbReference type="AlphaFoldDB" id="A0AAV5AFC7"/>
<dbReference type="GO" id="GO:0008270">
    <property type="term" value="F:zinc ion binding"/>
    <property type="evidence" value="ECO:0007669"/>
    <property type="project" value="UniProtKB-KW"/>
</dbReference>
<feature type="compositionally biased region" description="Basic and acidic residues" evidence="11">
    <location>
        <begin position="726"/>
        <end position="735"/>
    </location>
</feature>
<accession>A0AAV5AFC7</accession>
<dbReference type="SUPFAM" id="SSF54001">
    <property type="entry name" value="Cysteine proteinases"/>
    <property type="match status" value="1"/>
</dbReference>
<keyword evidence="3" id="KW-0479">Metal-binding</keyword>
<dbReference type="PROSITE" id="PS50203">
    <property type="entry name" value="CALPAIN_CAT"/>
    <property type="match status" value="1"/>
</dbReference>
<gene>
    <name evidence="14" type="ORF">Clacol_005917</name>
</gene>
<evidence type="ECO:0000256" key="4">
    <source>
        <dbReference type="ARBA" id="ARBA00022771"/>
    </source>
</evidence>
<evidence type="ECO:0000256" key="10">
    <source>
        <dbReference type="PROSITE-ProRule" id="PRU00239"/>
    </source>
</evidence>
<dbReference type="InterPro" id="IPR022684">
    <property type="entry name" value="Calpain_cysteine_protease"/>
</dbReference>
<feature type="active site" evidence="8 10">
    <location>
        <position position="371"/>
    </location>
</feature>
<feature type="compositionally biased region" description="Basic and acidic residues" evidence="11">
    <location>
        <begin position="615"/>
        <end position="629"/>
    </location>
</feature>
<comment type="similarity">
    <text evidence="1">Belongs to the peptidase C2 family.</text>
</comment>
<dbReference type="PROSITE" id="PS00139">
    <property type="entry name" value="THIOL_PROTEASE_CYS"/>
    <property type="match status" value="1"/>
</dbReference>
<feature type="active site" evidence="8 10">
    <location>
        <position position="165"/>
    </location>
</feature>
<dbReference type="EMBL" id="BPWL01000006">
    <property type="protein sequence ID" value="GJJ11681.1"/>
    <property type="molecule type" value="Genomic_DNA"/>
</dbReference>
<evidence type="ECO:0000256" key="7">
    <source>
        <dbReference type="ARBA" id="ARBA00022833"/>
    </source>
</evidence>
<dbReference type="SMART" id="SM00291">
    <property type="entry name" value="ZnF_ZZ"/>
    <property type="match status" value="1"/>
</dbReference>
<dbReference type="Gene3D" id="3.90.70.10">
    <property type="entry name" value="Cysteine proteinases"/>
    <property type="match status" value="1"/>
</dbReference>
<dbReference type="PRINTS" id="PR00704">
    <property type="entry name" value="CALPAIN"/>
</dbReference>
<dbReference type="InterPro" id="IPR000433">
    <property type="entry name" value="Znf_ZZ"/>
</dbReference>
<keyword evidence="6 10" id="KW-0788">Thiol protease</keyword>
<dbReference type="Gene3D" id="3.30.60.90">
    <property type="match status" value="2"/>
</dbReference>
<dbReference type="Proteomes" id="UP001050691">
    <property type="component" value="Unassembled WGS sequence"/>
</dbReference>
<proteinExistence type="inferred from homology"/>
<protein>
    <recommendedName>
        <fullName evidence="16">Calpain catalytic domain-containing protein</fullName>
    </recommendedName>
</protein>
<dbReference type="Pfam" id="PF00569">
    <property type="entry name" value="ZZ"/>
    <property type="match status" value="1"/>
</dbReference>
<evidence type="ECO:0000256" key="2">
    <source>
        <dbReference type="ARBA" id="ARBA00022670"/>
    </source>
</evidence>
<dbReference type="Pfam" id="PF00648">
    <property type="entry name" value="Peptidase_C2"/>
    <property type="match status" value="1"/>
</dbReference>
<dbReference type="PANTHER" id="PTHR10183:SF379">
    <property type="entry name" value="CALPAIN-5"/>
    <property type="match status" value="1"/>
</dbReference>
<evidence type="ECO:0000313" key="15">
    <source>
        <dbReference type="Proteomes" id="UP001050691"/>
    </source>
</evidence>
<dbReference type="InterPro" id="IPR038765">
    <property type="entry name" value="Papain-like_cys_pep_sf"/>
</dbReference>
<evidence type="ECO:0000313" key="14">
    <source>
        <dbReference type="EMBL" id="GJJ11681.1"/>
    </source>
</evidence>
<evidence type="ECO:0008006" key="16">
    <source>
        <dbReference type="Google" id="ProtNLM"/>
    </source>
</evidence>
<sequence length="1009" mass="113160">MSLFTHLELLQQFKAVKTGNTGPSTPTRAEALSPTTGNTIIGSEPKVPAGHEAHLYKQEPSRAGLLVTDELEKAVTRCRNKVKELATECRSRNRKFRYNLKKRNRDIEFDLGKDLEQCLHSLSTPAIEKAKPADVLRVSQIFENPQFVVDGANSSDIVQGSLGDCWFLCGVATLSSLPGLIEKICVERDEKVGIYGFIFCRDGEWVDVIIDDQLCTSVPKYETLSSDSQNLYHKEKDLYEKVARRGSKTLYFAKSSQENETWVPLLEKAFAKLHGDYAALDGGFAFQALEDLTGGVSQVLFTNDILDTDEFWHNDLMRATQDRLFGCYLDSLAGKGAATDSTTTNGLFSSHAYSILKATEYKGKRFLKLRNPWGKSEWTGRWSDGSKEWTKEWLGALDALDHQFGDDGAFIMEYEDFLKTWYAVERTQLFDNSWIVSSHWLNVNARRLPSAWQYGDVSFTFTIAHDTPSIIVLSQADERYWDELSGCFLWTFDFVLYRKSEEKAIGRSEYSILWTRSVTLFTDLKAGDYVLHVRLDRNFHRTKDFIQQNQPNWDSRKLTRVWSEAARSMSMAANYDHKAWREQMPVPPEAFAGKDLMELETLTFEKNTLDRKIMRDKFFPKPKDPERRGTGSSVRTERPVQSNGNGVVRGMSMGTDKRRDSEDDWKSARSSASASSSTSGDEEPTRRGDKQREANGAGAVDETSLVDKEQQTEPVVGGIEGMAGPVDKEEEKTESGTKGQEVSTSTSSNVTETNAISSIPSPKAETELVAGKPEKAEAVTSSADKGQEKTETSSNITKTTATLSIPNQLSVEPPTPIKETESPKDGVNINTTIDTTITTTTKIELKDQSNDVIIIGNSKEHTLQVKNEQIESPSIAEMVDPSTRPDVHTNICCDVCGVQPIVGVRWKCLCESFDYASDVEDRDTRLWKCLVCDDYDLCDACHSSGAHPSEHTMLRVETPSDAEDFRETVYQGQEDNTILLGLRVYTKRHVKVNISGQLRHGKIISWKGK</sequence>
<feature type="domain" description="ZZ-type" evidence="12">
    <location>
        <begin position="888"/>
        <end position="961"/>
    </location>
</feature>
<evidence type="ECO:0000256" key="3">
    <source>
        <dbReference type="ARBA" id="ARBA00022723"/>
    </source>
</evidence>
<evidence type="ECO:0000259" key="12">
    <source>
        <dbReference type="PROSITE" id="PS50135"/>
    </source>
</evidence>
<feature type="compositionally biased region" description="Low complexity" evidence="11">
    <location>
        <begin position="736"/>
        <end position="754"/>
    </location>
</feature>
<feature type="region of interest" description="Disordered" evidence="11">
    <location>
        <begin position="17"/>
        <end position="39"/>
    </location>
</feature>
<dbReference type="GO" id="GO:0004198">
    <property type="term" value="F:calcium-dependent cysteine-type endopeptidase activity"/>
    <property type="evidence" value="ECO:0007669"/>
    <property type="project" value="InterPro"/>
</dbReference>
<keyword evidence="4 9" id="KW-0863">Zinc-finger</keyword>
<keyword evidence="5 10" id="KW-0378">Hydrolase</keyword>
<dbReference type="SMART" id="SM00230">
    <property type="entry name" value="CysPc"/>
    <property type="match status" value="1"/>
</dbReference>
<dbReference type="CDD" id="cd00044">
    <property type="entry name" value="CysPc"/>
    <property type="match status" value="1"/>
</dbReference>